<dbReference type="PANTHER" id="PTHR13847:SF287">
    <property type="entry name" value="FAD-DEPENDENT OXIDOREDUCTASE DOMAIN-CONTAINING PROTEIN 1"/>
    <property type="match status" value="1"/>
</dbReference>
<keyword evidence="1" id="KW-0560">Oxidoreductase</keyword>
<dbReference type="Pfam" id="PF01266">
    <property type="entry name" value="DAO"/>
    <property type="match status" value="1"/>
</dbReference>
<dbReference type="Gene3D" id="3.30.9.10">
    <property type="entry name" value="D-Amino Acid Oxidase, subunit A, domain 2"/>
    <property type="match status" value="1"/>
</dbReference>
<evidence type="ECO:0000256" key="1">
    <source>
        <dbReference type="ARBA" id="ARBA00023002"/>
    </source>
</evidence>
<keyword evidence="4" id="KW-1185">Reference proteome</keyword>
<comment type="caution">
    <text evidence="3">The sequence shown here is derived from an EMBL/GenBank/DDBJ whole genome shotgun (WGS) entry which is preliminary data.</text>
</comment>
<dbReference type="Gene3D" id="3.50.50.60">
    <property type="entry name" value="FAD/NAD(P)-binding domain"/>
    <property type="match status" value="1"/>
</dbReference>
<evidence type="ECO:0000313" key="4">
    <source>
        <dbReference type="Proteomes" id="UP001320715"/>
    </source>
</evidence>
<dbReference type="Proteomes" id="UP001320715">
    <property type="component" value="Unassembled WGS sequence"/>
</dbReference>
<gene>
    <name evidence="3" type="ORF">GTW23_13920</name>
</gene>
<dbReference type="EMBL" id="JAAAML010000002">
    <property type="protein sequence ID" value="MCO6409277.1"/>
    <property type="molecule type" value="Genomic_DNA"/>
</dbReference>
<organism evidence="3 4">
    <name type="scientific">Hoeflea alexandrii</name>
    <dbReference type="NCBI Taxonomy" id="288436"/>
    <lineage>
        <taxon>Bacteria</taxon>
        <taxon>Pseudomonadati</taxon>
        <taxon>Pseudomonadota</taxon>
        <taxon>Alphaproteobacteria</taxon>
        <taxon>Hyphomicrobiales</taxon>
        <taxon>Rhizobiaceae</taxon>
        <taxon>Hoeflea</taxon>
    </lineage>
</organism>
<dbReference type="RefSeq" id="WP_252916187.1">
    <property type="nucleotide sequence ID" value="NZ_JAAAML010000002.1"/>
</dbReference>
<dbReference type="SUPFAM" id="SSF51905">
    <property type="entry name" value="FAD/NAD(P)-binding domain"/>
    <property type="match status" value="1"/>
</dbReference>
<dbReference type="InterPro" id="IPR036188">
    <property type="entry name" value="FAD/NAD-bd_sf"/>
</dbReference>
<protein>
    <submittedName>
        <fullName evidence="3">FAD-dependent oxidoreductase</fullName>
    </submittedName>
</protein>
<proteinExistence type="predicted"/>
<sequence length="376" mass="39416">MKTDVLVIGGGIAGAATAYYLATEGVDVTLVEADDLNTQASGANAGSIHVQIQHPEFVSLGPDWARAYGPTLRLLIESQQMWLGLGAELGVDLDVSLGGGLLVATTPEQMRQIEAKAKIERSFGVPIEILDRDSLRILAPYLAETAIGAGFCPIEGKANPLKATPAFAAAAERRGASMLTRTRILGLEPTSGGYRVRTGERTIEARRIVNAAGAAAADIAAMLGIPIALQGVPLQVTVTEPVAPLIPHLVYSAAGKLSLKQAHNGSCLIGGGWHARRLADGRLVTNPAHLAGNMTNAANLVPTLGQARAVRSWTATVNGTEDWRPIIGEVPGHKGFFLSLFPWVGFSAGPITARLTADMILGRQPRLPLNGVSALF</sequence>
<evidence type="ECO:0000259" key="2">
    <source>
        <dbReference type="Pfam" id="PF01266"/>
    </source>
</evidence>
<reference evidence="3 4" key="1">
    <citation type="submission" date="2020-01" db="EMBL/GenBank/DDBJ databases">
        <title>Genomes of bacteria type strains.</title>
        <authorList>
            <person name="Chen J."/>
            <person name="Zhu S."/>
            <person name="Yang J."/>
        </authorList>
    </citation>
    <scope>NUCLEOTIDE SEQUENCE [LARGE SCALE GENOMIC DNA]</scope>
    <source>
        <strain evidence="3 4">DSM 16655</strain>
    </source>
</reference>
<accession>A0ABT1CSV4</accession>
<name>A0ABT1CSV4_9HYPH</name>
<evidence type="ECO:0000313" key="3">
    <source>
        <dbReference type="EMBL" id="MCO6409277.1"/>
    </source>
</evidence>
<dbReference type="InterPro" id="IPR006076">
    <property type="entry name" value="FAD-dep_OxRdtase"/>
</dbReference>
<dbReference type="PANTHER" id="PTHR13847">
    <property type="entry name" value="SARCOSINE DEHYDROGENASE-RELATED"/>
    <property type="match status" value="1"/>
</dbReference>
<feature type="domain" description="FAD dependent oxidoreductase" evidence="2">
    <location>
        <begin position="4"/>
        <end position="359"/>
    </location>
</feature>